<evidence type="ECO:0000313" key="2">
    <source>
        <dbReference type="Proteomes" id="UP000240493"/>
    </source>
</evidence>
<organism evidence="1 2">
    <name type="scientific">Trichoderma asperellum (strain ATCC 204424 / CBS 433.97 / NBRC 101777)</name>
    <dbReference type="NCBI Taxonomy" id="1042311"/>
    <lineage>
        <taxon>Eukaryota</taxon>
        <taxon>Fungi</taxon>
        <taxon>Dikarya</taxon>
        <taxon>Ascomycota</taxon>
        <taxon>Pezizomycotina</taxon>
        <taxon>Sordariomycetes</taxon>
        <taxon>Hypocreomycetidae</taxon>
        <taxon>Hypocreales</taxon>
        <taxon>Hypocreaceae</taxon>
        <taxon>Trichoderma</taxon>
    </lineage>
</organism>
<dbReference type="EMBL" id="KZ679260">
    <property type="protein sequence ID" value="PTB42350.1"/>
    <property type="molecule type" value="Genomic_DNA"/>
</dbReference>
<dbReference type="Proteomes" id="UP000240493">
    <property type="component" value="Unassembled WGS sequence"/>
</dbReference>
<evidence type="ECO:0000313" key="1">
    <source>
        <dbReference type="EMBL" id="PTB42350.1"/>
    </source>
</evidence>
<proteinExistence type="predicted"/>
<name>A0A2T3ZC45_TRIA4</name>
<reference evidence="1 2" key="1">
    <citation type="submission" date="2016-07" db="EMBL/GenBank/DDBJ databases">
        <title>Multiple horizontal gene transfer events from other fungi enriched the ability of initially mycotrophic Trichoderma (Ascomycota) to feed on dead plant biomass.</title>
        <authorList>
            <consortium name="DOE Joint Genome Institute"/>
            <person name="Aerts A."/>
            <person name="Atanasova L."/>
            <person name="Chenthamara K."/>
            <person name="Zhang J."/>
            <person name="Grujic M."/>
            <person name="Henrissat B."/>
            <person name="Kuo A."/>
            <person name="Salamov A."/>
            <person name="Lipzen A."/>
            <person name="Labutti K."/>
            <person name="Barry K."/>
            <person name="Miao Y."/>
            <person name="Rahimi M.J."/>
            <person name="Shen Q."/>
            <person name="Grigoriev I.V."/>
            <person name="Kubicek C.P."/>
            <person name="Druzhinina I.S."/>
        </authorList>
    </citation>
    <scope>NUCLEOTIDE SEQUENCE [LARGE SCALE GENOMIC DNA]</scope>
    <source>
        <strain evidence="1 2">CBS 433.97</strain>
    </source>
</reference>
<gene>
    <name evidence="1" type="ORF">M441DRAFT_57124</name>
</gene>
<protein>
    <submittedName>
        <fullName evidence="1">Uncharacterized protein</fullName>
    </submittedName>
</protein>
<sequence length="130" mass="14358">MRYCTGRAGGCLFVVVFSTTSWKKILVNCAARSSSTCHHDWLVSRRAVESVRGEKNHDDQIATVDQEGFLAELAPLQLLCSTATAGTECYLSARTIGSSRTTCPCWQRSWRMQTVGQGGQRKKVDRAEPS</sequence>
<keyword evidence="2" id="KW-1185">Reference proteome</keyword>
<accession>A0A2T3ZC45</accession>
<dbReference type="AlphaFoldDB" id="A0A2T3ZC45"/>